<dbReference type="InterPro" id="IPR006655">
    <property type="entry name" value="Mopterin_OxRdtase_prok_CS"/>
</dbReference>
<feature type="domain" description="4Fe-4S Mo/W bis-MGD-type" evidence="9">
    <location>
        <begin position="2"/>
        <end position="58"/>
    </location>
</feature>
<dbReference type="InterPro" id="IPR006657">
    <property type="entry name" value="MoPterin_dinucl-bd_dom"/>
</dbReference>
<dbReference type="Gene3D" id="3.40.228.10">
    <property type="entry name" value="Dimethylsulfoxide Reductase, domain 2"/>
    <property type="match status" value="1"/>
</dbReference>
<comment type="subcellular location">
    <subcellularLocation>
        <location evidence="2">Cell envelope</location>
    </subcellularLocation>
</comment>
<protein>
    <submittedName>
        <fullName evidence="10">Thiosulfate reductase</fullName>
    </submittedName>
</protein>
<dbReference type="SUPFAM" id="SSF53706">
    <property type="entry name" value="Formate dehydrogenase/DMSO reductase, domains 1-3"/>
    <property type="match status" value="1"/>
</dbReference>
<dbReference type="GO" id="GO:0030313">
    <property type="term" value="C:cell envelope"/>
    <property type="evidence" value="ECO:0007669"/>
    <property type="project" value="UniProtKB-SubCell"/>
</dbReference>
<accession>A0A9W6LKJ0</accession>
<dbReference type="AlphaFoldDB" id="A0A9W6LKJ0"/>
<evidence type="ECO:0000256" key="4">
    <source>
        <dbReference type="ARBA" id="ARBA00022485"/>
    </source>
</evidence>
<dbReference type="Gene3D" id="2.40.40.20">
    <property type="match status" value="1"/>
</dbReference>
<dbReference type="Proteomes" id="UP001144297">
    <property type="component" value="Unassembled WGS sequence"/>
</dbReference>
<evidence type="ECO:0000259" key="9">
    <source>
        <dbReference type="PROSITE" id="PS51669"/>
    </source>
</evidence>
<dbReference type="Pfam" id="PF01568">
    <property type="entry name" value="Molydop_binding"/>
    <property type="match status" value="1"/>
</dbReference>
<dbReference type="GO" id="GO:0046872">
    <property type="term" value="F:metal ion binding"/>
    <property type="evidence" value="ECO:0007669"/>
    <property type="project" value="UniProtKB-KW"/>
</dbReference>
<dbReference type="SUPFAM" id="SSF50692">
    <property type="entry name" value="ADC-like"/>
    <property type="match status" value="1"/>
</dbReference>
<dbReference type="EMBL" id="BSDX01000001">
    <property type="protein sequence ID" value="GLI53674.1"/>
    <property type="molecule type" value="Genomic_DNA"/>
</dbReference>
<name>A0A9W6LKJ0_9BACT</name>
<dbReference type="GO" id="GO:0016491">
    <property type="term" value="F:oxidoreductase activity"/>
    <property type="evidence" value="ECO:0007669"/>
    <property type="project" value="UniProtKB-KW"/>
</dbReference>
<evidence type="ECO:0000313" key="10">
    <source>
        <dbReference type="EMBL" id="GLI53674.1"/>
    </source>
</evidence>
<keyword evidence="4" id="KW-0004">4Fe-4S</keyword>
<dbReference type="SMART" id="SM00926">
    <property type="entry name" value="Molybdop_Fe4S4"/>
    <property type="match status" value="1"/>
</dbReference>
<dbReference type="PANTHER" id="PTHR43598">
    <property type="entry name" value="TUNGSTEN-CONTAINING FORMYLMETHANOFURAN DEHYDROGENASE 2 SUBUNIT B"/>
    <property type="match status" value="1"/>
</dbReference>
<dbReference type="GO" id="GO:0051539">
    <property type="term" value="F:4 iron, 4 sulfur cluster binding"/>
    <property type="evidence" value="ECO:0007669"/>
    <property type="project" value="UniProtKB-KW"/>
</dbReference>
<keyword evidence="5" id="KW-0479">Metal-binding</keyword>
<organism evidence="10 11">
    <name type="scientific">Thermodesulfovibrio yellowstonii</name>
    <dbReference type="NCBI Taxonomy" id="28262"/>
    <lineage>
        <taxon>Bacteria</taxon>
        <taxon>Pseudomonadati</taxon>
        <taxon>Nitrospirota</taxon>
        <taxon>Thermodesulfovibrionia</taxon>
        <taxon>Thermodesulfovibrionales</taxon>
        <taxon>Thermodesulfovibrionaceae</taxon>
        <taxon>Thermodesulfovibrio</taxon>
    </lineage>
</organism>
<proteinExistence type="inferred from homology"/>
<dbReference type="CDD" id="cd02778">
    <property type="entry name" value="MopB_CT_Thiosulfate-R-like"/>
    <property type="match status" value="1"/>
</dbReference>
<dbReference type="InterPro" id="IPR006656">
    <property type="entry name" value="Mopterin_OxRdtase"/>
</dbReference>
<keyword evidence="8" id="KW-0411">Iron-sulfur</keyword>
<dbReference type="PROSITE" id="PS00490">
    <property type="entry name" value="MOLYBDOPTERIN_PROK_2"/>
    <property type="match status" value="1"/>
</dbReference>
<dbReference type="InterPro" id="IPR006963">
    <property type="entry name" value="Mopterin_OxRdtase_4Fe-4S_dom"/>
</dbReference>
<evidence type="ECO:0000256" key="5">
    <source>
        <dbReference type="ARBA" id="ARBA00022723"/>
    </source>
</evidence>
<evidence type="ECO:0000256" key="7">
    <source>
        <dbReference type="ARBA" id="ARBA00023004"/>
    </source>
</evidence>
<dbReference type="Gene3D" id="3.30.2070.10">
    <property type="entry name" value="Formate dehydrogenase/DMSO reductase"/>
    <property type="match status" value="1"/>
</dbReference>
<keyword evidence="6" id="KW-0560">Oxidoreductase</keyword>
<evidence type="ECO:0000256" key="2">
    <source>
        <dbReference type="ARBA" id="ARBA00004196"/>
    </source>
</evidence>
<dbReference type="GO" id="GO:0043546">
    <property type="term" value="F:molybdopterin cofactor binding"/>
    <property type="evidence" value="ECO:0007669"/>
    <property type="project" value="InterPro"/>
</dbReference>
<evidence type="ECO:0000256" key="6">
    <source>
        <dbReference type="ARBA" id="ARBA00023002"/>
    </source>
</evidence>
<gene>
    <name evidence="10" type="ORF">TISLANDTSLP1_13670</name>
</gene>
<sequence length="695" mass="78305">MKNSVFSNCGMCSVRCPIRVEVEDGRVKWIEGNPYVPGMEGSLCARGSAGIALLYDSERLQYPMIRTGERGSGQFKRVSWEEAFKYVADKVKDIQAKYGKRTVALLDRGAGLFGEMQRLIVRGMGSPNYFSHDDFCRKNVDLAYQTLLGYGRPEVGYDFANTKHMVFYGRNAIEALGVREVNNIVKALENGADLTYLDVRVSKTATKATRFYQIRPGTDYAFNLALIHVILKENLYDKDFVDKFFDGTVELENFVKNCTPEWAEKETGIPAYEIVNLAKALSAAKPRVILYPGWFSARYMDAFYFARSVIILNALLGSIEQKGGLILAKTPKEVGAKGLNSLLEKIPAPEEKRVEAEAGKGFLYDGAGHILHLYRAIKKGEPYPVKALFVVRYDPFAGITLKDIKEVLDGLDLLVAIDTNYSATAWYADVILPESTYLERDDMIGLQRGAKPAFIMRRQAIKPIYDTKGKWEITKGLLHAYGVGQYMPFETIEDLWNYQLEGTGVKIEDFDKSGQVALCKDAKMYSRDELKFKTPSGKVEILSSKMAEREVPFFYEHQTPAKPNIEEGEFRLVFGRMAVHTHVQTHNNRYLNEIVPENELWINDKAAAKLGIKNGDWVEVSSGDFSGKIRAKVTPFIHPEAVFMYRGFENEVPWKTRSFGKGLNEGRLLSGAFDKMAHGSHTGALFENFVRVKKA</sequence>
<dbReference type="Pfam" id="PF00384">
    <property type="entry name" value="Molybdopterin"/>
    <property type="match status" value="1"/>
</dbReference>
<dbReference type="Pfam" id="PF04879">
    <property type="entry name" value="Molybdop_Fe4S4"/>
    <property type="match status" value="1"/>
</dbReference>
<evidence type="ECO:0000256" key="1">
    <source>
        <dbReference type="ARBA" id="ARBA00001966"/>
    </source>
</evidence>
<evidence type="ECO:0000313" key="11">
    <source>
        <dbReference type="Proteomes" id="UP001144297"/>
    </source>
</evidence>
<comment type="similarity">
    <text evidence="3">Belongs to the prokaryotic molybdopterin-containing oxidoreductase family.</text>
</comment>
<comment type="caution">
    <text evidence="10">The sequence shown here is derived from an EMBL/GenBank/DDBJ whole genome shotgun (WGS) entry which is preliminary data.</text>
</comment>
<reference evidence="10" key="1">
    <citation type="submission" date="2022-12" db="EMBL/GenBank/DDBJ databases">
        <title>Reference genome sequencing for broad-spectrum identification of bacterial and archaeal isolates by mass spectrometry.</title>
        <authorList>
            <person name="Sekiguchi Y."/>
            <person name="Tourlousse D.M."/>
        </authorList>
    </citation>
    <scope>NUCLEOTIDE SEQUENCE</scope>
    <source>
        <strain evidence="10">TSL-P1</strain>
    </source>
</reference>
<evidence type="ECO:0000256" key="8">
    <source>
        <dbReference type="ARBA" id="ARBA00023014"/>
    </source>
</evidence>
<dbReference type="Gene3D" id="3.40.50.740">
    <property type="match status" value="1"/>
</dbReference>
<keyword evidence="11" id="KW-1185">Reference proteome</keyword>
<dbReference type="PANTHER" id="PTHR43598:SF5">
    <property type="entry name" value="DMSO REDUCTASE CHAIN A"/>
    <property type="match status" value="1"/>
</dbReference>
<comment type="cofactor">
    <cofactor evidence="1">
        <name>[4Fe-4S] cluster</name>
        <dbReference type="ChEBI" id="CHEBI:49883"/>
    </cofactor>
</comment>
<dbReference type="Gene3D" id="2.20.25.90">
    <property type="entry name" value="ADC-like domains"/>
    <property type="match status" value="1"/>
</dbReference>
<dbReference type="InterPro" id="IPR009010">
    <property type="entry name" value="Asp_de-COase-like_dom_sf"/>
</dbReference>
<evidence type="ECO:0000256" key="3">
    <source>
        <dbReference type="ARBA" id="ARBA00010312"/>
    </source>
</evidence>
<dbReference type="FunFam" id="2.40.40.20:FF:000050">
    <property type="entry name" value="Thiosulfate reductase"/>
    <property type="match status" value="1"/>
</dbReference>
<dbReference type="PROSITE" id="PS51669">
    <property type="entry name" value="4FE4S_MOW_BIS_MGD"/>
    <property type="match status" value="1"/>
</dbReference>
<keyword evidence="7" id="KW-0408">Iron</keyword>